<dbReference type="EMBL" id="NIOJ01000005">
    <property type="protein sequence ID" value="PNU00902.1"/>
    <property type="molecule type" value="Genomic_DNA"/>
</dbReference>
<sequence>MDIMNKYKKLLGNSIVFGIGNFGSKLISVILVPLYTHYLSTSEYGIVDIITTTINLLLPVISLSIYESVLRFAMDESESRFSVLTNALAVTILGSLIALIFYPLLRYFNVLDGLLNYMYIILILQAFQALLSQYARAIGKVKEYAINGIIQTSVISLSNILLLVIFREGIRGYLLSIVLSNIVSILFFIMATNMFVDSSYGKLNKKLIKNMLQYSIPLIPNSFMWWLVNTSNRYFIMYYEGVDINGLYAVANKIPTLLTLFTSVFSQAWQLSAIMEYDSEDSSKFYSNIFSCFQVLLSLCTSAILVMLKVIMRITVADEYYLSWKYVPFLLLGVVFSSFSGFLGTNYTAAKNTKGVFKTSLAGGIICVVLNFILVPVIGAVGAGISTAVGYLIMWIFRVIDTKRYIDMSIDNKNLVCSFVIILLQIIVLFLNFNTIIETLILASLLIMLLILDRRKLQLLLSTMRKK</sequence>
<dbReference type="GO" id="GO:0005886">
    <property type="term" value="C:plasma membrane"/>
    <property type="evidence" value="ECO:0007669"/>
    <property type="project" value="UniProtKB-SubCell"/>
</dbReference>
<feature type="transmembrane region" description="Helical" evidence="6">
    <location>
        <begin position="81"/>
        <end position="102"/>
    </location>
</feature>
<feature type="transmembrane region" description="Helical" evidence="6">
    <location>
        <begin position="144"/>
        <end position="166"/>
    </location>
</feature>
<evidence type="ECO:0000313" key="7">
    <source>
        <dbReference type="EMBL" id="PNU00902.1"/>
    </source>
</evidence>
<feature type="transmembrane region" description="Helical" evidence="6">
    <location>
        <begin position="415"/>
        <end position="433"/>
    </location>
</feature>
<evidence type="ECO:0000256" key="5">
    <source>
        <dbReference type="ARBA" id="ARBA00023136"/>
    </source>
</evidence>
<proteinExistence type="predicted"/>
<keyword evidence="3 6" id="KW-0812">Transmembrane</keyword>
<evidence type="ECO:0000256" key="1">
    <source>
        <dbReference type="ARBA" id="ARBA00004651"/>
    </source>
</evidence>
<dbReference type="AlphaFoldDB" id="A0A2K2FQ49"/>
<evidence type="ECO:0000256" key="2">
    <source>
        <dbReference type="ARBA" id="ARBA00022475"/>
    </source>
</evidence>
<comment type="caution">
    <text evidence="7">The sequence shown here is derived from an EMBL/GenBank/DDBJ whole genome shotgun (WGS) entry which is preliminary data.</text>
</comment>
<reference evidence="7 8" key="1">
    <citation type="submission" date="2017-06" db="EMBL/GenBank/DDBJ databases">
        <title>Investigating the central metabolism of Clostridium thermosuccinogenes.</title>
        <authorList>
            <person name="Koendjbiharie J.G."/>
            <person name="van Kranenburg R."/>
        </authorList>
    </citation>
    <scope>NUCLEOTIDE SEQUENCE [LARGE SCALE GENOMIC DNA]</scope>
    <source>
        <strain evidence="7 8">DSM 5806</strain>
    </source>
</reference>
<dbReference type="InterPro" id="IPR002797">
    <property type="entry name" value="Polysacc_synth"/>
</dbReference>
<evidence type="ECO:0000256" key="6">
    <source>
        <dbReference type="SAM" id="Phobius"/>
    </source>
</evidence>
<name>A0A2K2FQ49_9CLOT</name>
<feature type="transmembrane region" description="Helical" evidence="6">
    <location>
        <begin position="12"/>
        <end position="34"/>
    </location>
</feature>
<feature type="transmembrane region" description="Helical" evidence="6">
    <location>
        <begin position="211"/>
        <end position="228"/>
    </location>
</feature>
<feature type="transmembrane region" description="Helical" evidence="6">
    <location>
        <begin position="329"/>
        <end position="349"/>
    </location>
</feature>
<evidence type="ECO:0000256" key="3">
    <source>
        <dbReference type="ARBA" id="ARBA00022692"/>
    </source>
</evidence>
<dbReference type="PANTHER" id="PTHR30250:SF11">
    <property type="entry name" value="O-ANTIGEN TRANSPORTER-RELATED"/>
    <property type="match status" value="1"/>
</dbReference>
<keyword evidence="5 6" id="KW-0472">Membrane</keyword>
<feature type="transmembrane region" description="Helical" evidence="6">
    <location>
        <begin position="114"/>
        <end position="132"/>
    </location>
</feature>
<dbReference type="InterPro" id="IPR050833">
    <property type="entry name" value="Poly_Biosynth_Transport"/>
</dbReference>
<dbReference type="PANTHER" id="PTHR30250">
    <property type="entry name" value="PST FAMILY PREDICTED COLANIC ACID TRANSPORTER"/>
    <property type="match status" value="1"/>
</dbReference>
<keyword evidence="2" id="KW-1003">Cell membrane</keyword>
<dbReference type="KEGG" id="cthd:CDO33_01185"/>
<evidence type="ECO:0000256" key="4">
    <source>
        <dbReference type="ARBA" id="ARBA00022989"/>
    </source>
</evidence>
<dbReference type="Proteomes" id="UP000236151">
    <property type="component" value="Unassembled WGS sequence"/>
</dbReference>
<comment type="subcellular location">
    <subcellularLocation>
        <location evidence="1">Cell membrane</location>
        <topology evidence="1">Multi-pass membrane protein</topology>
    </subcellularLocation>
</comment>
<feature type="transmembrane region" description="Helical" evidence="6">
    <location>
        <begin position="439"/>
        <end position="457"/>
    </location>
</feature>
<feature type="transmembrane region" description="Helical" evidence="6">
    <location>
        <begin position="361"/>
        <end position="394"/>
    </location>
</feature>
<evidence type="ECO:0000313" key="8">
    <source>
        <dbReference type="Proteomes" id="UP000236151"/>
    </source>
</evidence>
<protein>
    <submittedName>
        <fullName evidence="7">Uncharacterized protein</fullName>
    </submittedName>
</protein>
<feature type="transmembrane region" description="Helical" evidence="6">
    <location>
        <begin position="46"/>
        <end position="69"/>
    </location>
</feature>
<organism evidence="7 8">
    <name type="scientific">Clostridium thermosuccinogenes</name>
    <dbReference type="NCBI Taxonomy" id="84032"/>
    <lineage>
        <taxon>Bacteria</taxon>
        <taxon>Bacillati</taxon>
        <taxon>Bacillota</taxon>
        <taxon>Clostridia</taxon>
        <taxon>Eubacteriales</taxon>
        <taxon>Clostridiaceae</taxon>
        <taxon>Clostridium</taxon>
    </lineage>
</organism>
<accession>A0A2K2FQ49</accession>
<keyword evidence="8" id="KW-1185">Reference proteome</keyword>
<dbReference type="Pfam" id="PF01943">
    <property type="entry name" value="Polysacc_synt"/>
    <property type="match status" value="1"/>
</dbReference>
<keyword evidence="4 6" id="KW-1133">Transmembrane helix</keyword>
<gene>
    <name evidence="7" type="ORF">CDQ84_03195</name>
</gene>
<feature type="transmembrane region" description="Helical" evidence="6">
    <location>
        <begin position="172"/>
        <end position="191"/>
    </location>
</feature>
<feature type="transmembrane region" description="Helical" evidence="6">
    <location>
        <begin position="285"/>
        <end position="308"/>
    </location>
</feature>